<sequence length="91" mass="9740">SKKEELYRSKESRFHETKMLHDPSESIATVVNFDGPENGLDSCCDHPITDSGSSSIHVDALVKAVPPADSSQVIIADQVATERGPAISTTS</sequence>
<proteinExistence type="predicted"/>
<evidence type="ECO:0000313" key="1">
    <source>
        <dbReference type="EMBL" id="KAF5242634.1"/>
    </source>
</evidence>
<name>A0A8H4ZA25_FUSOX</name>
<reference evidence="1" key="1">
    <citation type="submission" date="2020-02" db="EMBL/GenBank/DDBJ databases">
        <title>Identification and distribution of gene clusters putatively required for synthesis of sphingolipid metabolism inhibitors in phylogenetically diverse species of the filamentous fungus Fusarium.</title>
        <authorList>
            <person name="Kim H.-S."/>
            <person name="Busman M."/>
            <person name="Brown D.W."/>
            <person name="Divon H."/>
            <person name="Uhlig S."/>
            <person name="Proctor R.H."/>
        </authorList>
    </citation>
    <scope>NUCLEOTIDE SEQUENCE [LARGE SCALE GENOMIC DNA]</scope>
    <source>
        <strain evidence="1">NRRL 39464</strain>
    </source>
</reference>
<organism evidence="1 2">
    <name type="scientific">Fusarium oxysporum</name>
    <name type="common">Fusarium vascular wilt</name>
    <dbReference type="NCBI Taxonomy" id="5507"/>
    <lineage>
        <taxon>Eukaryota</taxon>
        <taxon>Fungi</taxon>
        <taxon>Dikarya</taxon>
        <taxon>Ascomycota</taxon>
        <taxon>Pezizomycotina</taxon>
        <taxon>Sordariomycetes</taxon>
        <taxon>Hypocreomycetidae</taxon>
        <taxon>Hypocreales</taxon>
        <taxon>Nectriaceae</taxon>
        <taxon>Fusarium</taxon>
        <taxon>Fusarium oxysporum species complex</taxon>
    </lineage>
</organism>
<dbReference type="Proteomes" id="UP000558688">
    <property type="component" value="Unassembled WGS sequence"/>
</dbReference>
<comment type="caution">
    <text evidence="1">The sequence shown here is derived from an EMBL/GenBank/DDBJ whole genome shotgun (WGS) entry which is preliminary data.</text>
</comment>
<accession>A0A8H4ZA25</accession>
<dbReference type="AlphaFoldDB" id="A0A8H4ZA25"/>
<gene>
    <name evidence="1" type="ORF">FOXYS1_15354</name>
</gene>
<feature type="non-terminal residue" evidence="1">
    <location>
        <position position="1"/>
    </location>
</feature>
<protein>
    <submittedName>
        <fullName evidence="1">Uncharacterized protein</fullName>
    </submittedName>
</protein>
<evidence type="ECO:0000313" key="2">
    <source>
        <dbReference type="Proteomes" id="UP000558688"/>
    </source>
</evidence>
<dbReference type="EMBL" id="JAAFOW010004003">
    <property type="protein sequence ID" value="KAF5242634.1"/>
    <property type="molecule type" value="Genomic_DNA"/>
</dbReference>